<accession>A0A858QBJ8</accession>
<dbReference type="SUPFAM" id="SSF53474">
    <property type="entry name" value="alpha/beta-Hydrolases"/>
    <property type="match status" value="1"/>
</dbReference>
<dbReference type="EMBL" id="CP046565">
    <property type="protein sequence ID" value="QJD31085.1"/>
    <property type="molecule type" value="Genomic_DNA"/>
</dbReference>
<dbReference type="Gene3D" id="3.40.50.1820">
    <property type="entry name" value="alpha/beta hydrolase"/>
    <property type="match status" value="1"/>
</dbReference>
<dbReference type="PANTHER" id="PTHR35602">
    <property type="entry name" value="ESTERASE YQIA-RELATED"/>
    <property type="match status" value="1"/>
</dbReference>
<dbReference type="RefSeq" id="WP_169604352.1">
    <property type="nucleotide sequence ID" value="NZ_CP046565.1"/>
</dbReference>
<keyword evidence="1" id="KW-0378">Hydrolase</keyword>
<gene>
    <name evidence="1" type="ORF">GNH96_14795</name>
</gene>
<evidence type="ECO:0000313" key="1">
    <source>
        <dbReference type="EMBL" id="QJD31085.1"/>
    </source>
</evidence>
<sequence length="188" mass="21193">MIIYLHGFCSSPLSEKARLLARRMAQRGLADRFWCEQLPAGPRQAIEFVAGVLAKCRTRPALVGSSLGGYYATYLAEKHDLRAVLINPAAFAYQNLVPAVGPQRNLYTGEPFEFTERHLAELAQLEVTRLSRPERFWLMVETGDEVLDYREAVEKYAGARQTVIEGGDHSFRHFADYLDAIIDFALTP</sequence>
<dbReference type="GO" id="GO:0016787">
    <property type="term" value="F:hydrolase activity"/>
    <property type="evidence" value="ECO:0007669"/>
    <property type="project" value="UniProtKB-KW"/>
</dbReference>
<organism evidence="1 2">
    <name type="scientific">Methylococcus geothermalis</name>
    <dbReference type="NCBI Taxonomy" id="2681310"/>
    <lineage>
        <taxon>Bacteria</taxon>
        <taxon>Pseudomonadati</taxon>
        <taxon>Pseudomonadota</taxon>
        <taxon>Gammaproteobacteria</taxon>
        <taxon>Methylococcales</taxon>
        <taxon>Methylococcaceae</taxon>
        <taxon>Methylococcus</taxon>
    </lineage>
</organism>
<dbReference type="KEGG" id="metu:GNH96_14795"/>
<dbReference type="InterPro" id="IPR029058">
    <property type="entry name" value="AB_hydrolase_fold"/>
</dbReference>
<evidence type="ECO:0000313" key="2">
    <source>
        <dbReference type="Proteomes" id="UP000503004"/>
    </source>
</evidence>
<keyword evidence="2" id="KW-1185">Reference proteome</keyword>
<name>A0A858QBJ8_9GAMM</name>
<protein>
    <submittedName>
        <fullName evidence="1">Alpha/beta fold hydrolase</fullName>
    </submittedName>
</protein>
<dbReference type="Pfam" id="PF05728">
    <property type="entry name" value="UPF0227"/>
    <property type="match status" value="1"/>
</dbReference>
<dbReference type="PANTHER" id="PTHR35602:SF3">
    <property type="entry name" value="ESTERASE YQIA"/>
    <property type="match status" value="1"/>
</dbReference>
<reference evidence="2" key="1">
    <citation type="submission" date="2019-12" db="EMBL/GenBank/DDBJ databases">
        <authorList>
            <person name="Awala S.I."/>
            <person name="Rhee S.K."/>
        </authorList>
    </citation>
    <scope>NUCLEOTIDE SEQUENCE [LARGE SCALE GENOMIC DNA]</scope>
    <source>
        <strain evidence="2">IM1</strain>
    </source>
</reference>
<dbReference type="Proteomes" id="UP000503004">
    <property type="component" value="Chromosome"/>
</dbReference>
<proteinExistence type="predicted"/>
<dbReference type="InterPro" id="IPR008886">
    <property type="entry name" value="UPF0227/Esterase_YqiA"/>
</dbReference>
<dbReference type="AlphaFoldDB" id="A0A858QBJ8"/>